<dbReference type="RefSeq" id="WP_168106604.1">
    <property type="nucleotide sequence ID" value="NZ_VTOX01000002.1"/>
</dbReference>
<gene>
    <name evidence="1" type="ORF">RAMLITH_06585</name>
</gene>
<dbReference type="Proteomes" id="UP000521868">
    <property type="component" value="Unassembled WGS sequence"/>
</dbReference>
<organism evidence="1 2">
    <name type="scientific">Ramlibacter lithotrophicus</name>
    <dbReference type="NCBI Taxonomy" id="2606681"/>
    <lineage>
        <taxon>Bacteria</taxon>
        <taxon>Pseudomonadati</taxon>
        <taxon>Pseudomonadota</taxon>
        <taxon>Betaproteobacteria</taxon>
        <taxon>Burkholderiales</taxon>
        <taxon>Comamonadaceae</taxon>
        <taxon>Ramlibacter</taxon>
    </lineage>
</organism>
<sequence>MNDSAQLVAQWASFDEAAFAAARRLERALDAWSDAAGEPPTPADVHSARRLRFVANHRLRWILFQTRRAQERLRLI</sequence>
<reference evidence="1 2" key="1">
    <citation type="journal article" date="2020" name="Nature">
        <title>Bacterial chemolithoautotrophy via manganese oxidation.</title>
        <authorList>
            <person name="Yu H."/>
            <person name="Leadbetter J.R."/>
        </authorList>
    </citation>
    <scope>NUCLEOTIDE SEQUENCE [LARGE SCALE GENOMIC DNA]</scope>
    <source>
        <strain evidence="1 2">RBP-1</strain>
    </source>
</reference>
<evidence type="ECO:0000313" key="2">
    <source>
        <dbReference type="Proteomes" id="UP000521868"/>
    </source>
</evidence>
<protein>
    <submittedName>
        <fullName evidence="1">Uncharacterized protein</fullName>
    </submittedName>
</protein>
<dbReference type="AlphaFoldDB" id="A0A7X6I5W0"/>
<name>A0A7X6I5W0_9BURK</name>
<evidence type="ECO:0000313" key="1">
    <source>
        <dbReference type="EMBL" id="NKE65484.1"/>
    </source>
</evidence>
<proteinExistence type="predicted"/>
<dbReference type="EMBL" id="VTOX01000002">
    <property type="protein sequence ID" value="NKE65484.1"/>
    <property type="molecule type" value="Genomic_DNA"/>
</dbReference>
<keyword evidence="2" id="KW-1185">Reference proteome</keyword>
<comment type="caution">
    <text evidence="1">The sequence shown here is derived from an EMBL/GenBank/DDBJ whole genome shotgun (WGS) entry which is preliminary data.</text>
</comment>
<accession>A0A7X6I5W0</accession>